<keyword evidence="7" id="KW-1185">Reference proteome</keyword>
<protein>
    <submittedName>
        <fullName evidence="6">TetR family transcriptional regulator</fullName>
    </submittedName>
</protein>
<dbReference type="Pfam" id="PF00440">
    <property type="entry name" value="TetR_N"/>
    <property type="match status" value="1"/>
</dbReference>
<dbReference type="InterPro" id="IPR001647">
    <property type="entry name" value="HTH_TetR"/>
</dbReference>
<dbReference type="Gene3D" id="1.10.10.60">
    <property type="entry name" value="Homeodomain-like"/>
    <property type="match status" value="1"/>
</dbReference>
<evidence type="ECO:0000259" key="5">
    <source>
        <dbReference type="PROSITE" id="PS50977"/>
    </source>
</evidence>
<dbReference type="PANTHER" id="PTHR30055">
    <property type="entry name" value="HTH-TYPE TRANSCRIPTIONAL REGULATOR RUTR"/>
    <property type="match status" value="1"/>
</dbReference>
<proteinExistence type="predicted"/>
<comment type="caution">
    <text evidence="6">The sequence shown here is derived from an EMBL/GenBank/DDBJ whole genome shotgun (WGS) entry which is preliminary data.</text>
</comment>
<dbReference type="Pfam" id="PF17754">
    <property type="entry name" value="TetR_C_14"/>
    <property type="match status" value="1"/>
</dbReference>
<evidence type="ECO:0000256" key="4">
    <source>
        <dbReference type="PROSITE-ProRule" id="PRU00335"/>
    </source>
</evidence>
<gene>
    <name evidence="6" type="ORF">Aco03nite_066710</name>
</gene>
<sequence length="204" mass="22906">MTAVTEQEQGLRERKKAATRQALHEAALRLALELGPEHVTVEAVADEAGVSRRTFSNYFTNKEEAFFYGDRLRMRMIADLLRSRPADESPWTALTEAAREFYAQRGELDPEWITRGRLIRRHPALAAAHVQTFAATEHDLSAEVAARLKDQDPLGVRAKLLAATFLAVLRTSLTVWLEHPSEIRFWDLASDALDETGRGLGGLR</sequence>
<keyword evidence="2 4" id="KW-0238">DNA-binding</keyword>
<name>A0ABQ3XID8_9ACTN</name>
<evidence type="ECO:0000313" key="7">
    <source>
        <dbReference type="Proteomes" id="UP000612282"/>
    </source>
</evidence>
<accession>A0ABQ3XID8</accession>
<keyword evidence="3" id="KW-0804">Transcription</keyword>
<feature type="DNA-binding region" description="H-T-H motif" evidence="4">
    <location>
        <begin position="40"/>
        <end position="59"/>
    </location>
</feature>
<reference evidence="6 7" key="1">
    <citation type="submission" date="2021-01" db="EMBL/GenBank/DDBJ databases">
        <title>Whole genome shotgun sequence of Actinoplanes couchii NBRC 106145.</title>
        <authorList>
            <person name="Komaki H."/>
            <person name="Tamura T."/>
        </authorList>
    </citation>
    <scope>NUCLEOTIDE SEQUENCE [LARGE SCALE GENOMIC DNA]</scope>
    <source>
        <strain evidence="6 7">NBRC 106145</strain>
    </source>
</reference>
<dbReference type="PANTHER" id="PTHR30055:SF238">
    <property type="entry name" value="MYCOFACTOCIN BIOSYNTHESIS TRANSCRIPTIONAL REGULATOR MFTR-RELATED"/>
    <property type="match status" value="1"/>
</dbReference>
<dbReference type="InterPro" id="IPR009057">
    <property type="entry name" value="Homeodomain-like_sf"/>
</dbReference>
<evidence type="ECO:0000256" key="2">
    <source>
        <dbReference type="ARBA" id="ARBA00023125"/>
    </source>
</evidence>
<feature type="domain" description="HTH tetR-type" evidence="5">
    <location>
        <begin position="17"/>
        <end position="77"/>
    </location>
</feature>
<evidence type="ECO:0000256" key="1">
    <source>
        <dbReference type="ARBA" id="ARBA00023015"/>
    </source>
</evidence>
<dbReference type="EMBL" id="BOMG01000083">
    <property type="protein sequence ID" value="GID58267.1"/>
    <property type="molecule type" value="Genomic_DNA"/>
</dbReference>
<dbReference type="InterPro" id="IPR050109">
    <property type="entry name" value="HTH-type_TetR-like_transc_reg"/>
</dbReference>
<dbReference type="InterPro" id="IPR041347">
    <property type="entry name" value="MftR_C"/>
</dbReference>
<dbReference type="RefSeq" id="WP_203802123.1">
    <property type="nucleotide sequence ID" value="NZ_BAAAQE010000006.1"/>
</dbReference>
<dbReference type="Proteomes" id="UP000612282">
    <property type="component" value="Unassembled WGS sequence"/>
</dbReference>
<organism evidence="6 7">
    <name type="scientific">Actinoplanes couchii</name>
    <dbReference type="NCBI Taxonomy" id="403638"/>
    <lineage>
        <taxon>Bacteria</taxon>
        <taxon>Bacillati</taxon>
        <taxon>Actinomycetota</taxon>
        <taxon>Actinomycetes</taxon>
        <taxon>Micromonosporales</taxon>
        <taxon>Micromonosporaceae</taxon>
        <taxon>Actinoplanes</taxon>
    </lineage>
</organism>
<dbReference type="PROSITE" id="PS50977">
    <property type="entry name" value="HTH_TETR_2"/>
    <property type="match status" value="1"/>
</dbReference>
<evidence type="ECO:0000256" key="3">
    <source>
        <dbReference type="ARBA" id="ARBA00023163"/>
    </source>
</evidence>
<dbReference type="SUPFAM" id="SSF46689">
    <property type="entry name" value="Homeodomain-like"/>
    <property type="match status" value="1"/>
</dbReference>
<dbReference type="Gene3D" id="1.10.357.10">
    <property type="entry name" value="Tetracycline Repressor, domain 2"/>
    <property type="match status" value="1"/>
</dbReference>
<evidence type="ECO:0000313" key="6">
    <source>
        <dbReference type="EMBL" id="GID58267.1"/>
    </source>
</evidence>
<keyword evidence="1" id="KW-0805">Transcription regulation</keyword>